<reference evidence="2 3" key="1">
    <citation type="submission" date="2020-04" db="EMBL/GenBank/DDBJ databases">
        <title>Staphylococcus species from domestic dog.</title>
        <authorList>
            <person name="Paterson G.K."/>
        </authorList>
    </citation>
    <scope>NUCLEOTIDE SEQUENCE [LARGE SCALE GENOMIC DNA]</scope>
    <source>
        <strain evidence="2 3">H16/1A</strain>
    </source>
</reference>
<dbReference type="PANTHER" id="PTHR33498">
    <property type="entry name" value="TRANSPOSASE FOR INSERTION SEQUENCE ELEMENT IS1557"/>
    <property type="match status" value="1"/>
</dbReference>
<name>A0ABS0TEA3_9STAP</name>
<gene>
    <name evidence="2" type="ORF">HHH54_11110</name>
</gene>
<organism evidence="2 3">
    <name type="scientific">Staphylococcus canis</name>
    <dbReference type="NCBI Taxonomy" id="2724942"/>
    <lineage>
        <taxon>Bacteria</taxon>
        <taxon>Bacillati</taxon>
        <taxon>Bacillota</taxon>
        <taxon>Bacilli</taxon>
        <taxon>Bacillales</taxon>
        <taxon>Staphylococcaceae</taxon>
        <taxon>Staphylococcus</taxon>
    </lineage>
</organism>
<dbReference type="InterPro" id="IPR047951">
    <property type="entry name" value="Transpos_ISL3"/>
</dbReference>
<keyword evidence="3" id="KW-1185">Reference proteome</keyword>
<dbReference type="Pfam" id="PF01610">
    <property type="entry name" value="DDE_Tnp_ISL3"/>
    <property type="match status" value="1"/>
</dbReference>
<sequence>KSVKNVSGYMSFIYADSLTHRIIDIVEDRRLKSLKDYFYRFSFEERKRVQTVSIDMYQPYIVLIQELFPNAKIIIDRFHIIQSL</sequence>
<protein>
    <submittedName>
        <fullName evidence="2">Transposase</fullName>
    </submittedName>
</protein>
<feature type="non-terminal residue" evidence="2">
    <location>
        <position position="84"/>
    </location>
</feature>
<comment type="caution">
    <text evidence="2">The sequence shown here is derived from an EMBL/GenBank/DDBJ whole genome shotgun (WGS) entry which is preliminary data.</text>
</comment>
<feature type="non-terminal residue" evidence="2">
    <location>
        <position position="1"/>
    </location>
</feature>
<evidence type="ECO:0000259" key="1">
    <source>
        <dbReference type="Pfam" id="PF01610"/>
    </source>
</evidence>
<dbReference type="EMBL" id="JABANU010000102">
    <property type="protein sequence ID" value="MBI5976084.1"/>
    <property type="molecule type" value="Genomic_DNA"/>
</dbReference>
<accession>A0ABS0TEA3</accession>
<feature type="domain" description="Transposase IS204/IS1001/IS1096/IS1165 DDE" evidence="1">
    <location>
        <begin position="8"/>
        <end position="82"/>
    </location>
</feature>
<dbReference type="RefSeq" id="WP_198618831.1">
    <property type="nucleotide sequence ID" value="NZ_JABANU010000102.1"/>
</dbReference>
<dbReference type="Proteomes" id="UP000751852">
    <property type="component" value="Unassembled WGS sequence"/>
</dbReference>
<dbReference type="InterPro" id="IPR002560">
    <property type="entry name" value="Transposase_DDE"/>
</dbReference>
<evidence type="ECO:0000313" key="3">
    <source>
        <dbReference type="Proteomes" id="UP000751852"/>
    </source>
</evidence>
<proteinExistence type="predicted"/>
<evidence type="ECO:0000313" key="2">
    <source>
        <dbReference type="EMBL" id="MBI5976084.1"/>
    </source>
</evidence>
<dbReference type="PANTHER" id="PTHR33498:SF1">
    <property type="entry name" value="TRANSPOSASE FOR INSERTION SEQUENCE ELEMENT IS1557"/>
    <property type="match status" value="1"/>
</dbReference>